<reference evidence="7 8" key="1">
    <citation type="journal article" date="2019" name="Nat. Microbiol.">
        <title>Mediterranean grassland soil C-N compound turnover is dependent on rainfall and depth, and is mediated by genomically divergent microorganisms.</title>
        <authorList>
            <person name="Diamond S."/>
            <person name="Andeer P.F."/>
            <person name="Li Z."/>
            <person name="Crits-Christoph A."/>
            <person name="Burstein D."/>
            <person name="Anantharaman K."/>
            <person name="Lane K.R."/>
            <person name="Thomas B.C."/>
            <person name="Pan C."/>
            <person name="Northen T.R."/>
            <person name="Banfield J.F."/>
        </authorList>
    </citation>
    <scope>NUCLEOTIDE SEQUENCE [LARGE SCALE GENOMIC DNA]</scope>
    <source>
        <strain evidence="7">NP_4</strain>
    </source>
</reference>
<dbReference type="PANTHER" id="PTHR43284">
    <property type="entry name" value="ASPARAGINE SYNTHETASE (GLUTAMINE-HYDROLYZING)"/>
    <property type="match status" value="1"/>
</dbReference>
<feature type="non-terminal residue" evidence="7">
    <location>
        <position position="131"/>
    </location>
</feature>
<evidence type="ECO:0000259" key="6">
    <source>
        <dbReference type="PROSITE" id="PS51278"/>
    </source>
</evidence>
<protein>
    <recommendedName>
        <fullName evidence="3">asparagine synthase (glutamine-hydrolyzing)</fullName>
        <ecNumber evidence="3">6.3.5.4</ecNumber>
    </recommendedName>
</protein>
<comment type="caution">
    <text evidence="7">The sequence shown here is derived from an EMBL/GenBank/DDBJ whole genome shotgun (WGS) entry which is preliminary data.</text>
</comment>
<evidence type="ECO:0000256" key="1">
    <source>
        <dbReference type="ARBA" id="ARBA00005187"/>
    </source>
</evidence>
<dbReference type="PANTHER" id="PTHR43284:SF1">
    <property type="entry name" value="ASPARAGINE SYNTHETASE"/>
    <property type="match status" value="1"/>
</dbReference>
<keyword evidence="4" id="KW-0028">Amino-acid biosynthesis</keyword>
<comment type="similarity">
    <text evidence="2">Belongs to the asparagine synthetase family.</text>
</comment>
<dbReference type="Gene3D" id="3.60.20.10">
    <property type="entry name" value="Glutamine Phosphoribosylpyrophosphate, subunit 1, domain 1"/>
    <property type="match status" value="1"/>
</dbReference>
<dbReference type="Proteomes" id="UP000319353">
    <property type="component" value="Unassembled WGS sequence"/>
</dbReference>
<organism evidence="7 8">
    <name type="scientific">Candidatus Segetimicrobium genomatis</name>
    <dbReference type="NCBI Taxonomy" id="2569760"/>
    <lineage>
        <taxon>Bacteria</taxon>
        <taxon>Bacillati</taxon>
        <taxon>Candidatus Sysuimicrobiota</taxon>
        <taxon>Candidatus Sysuimicrobiia</taxon>
        <taxon>Candidatus Sysuimicrobiales</taxon>
        <taxon>Candidatus Segetimicrobiaceae</taxon>
        <taxon>Candidatus Segetimicrobium</taxon>
    </lineage>
</organism>
<accession>A0A537KRB2</accession>
<evidence type="ECO:0000256" key="2">
    <source>
        <dbReference type="ARBA" id="ARBA00005752"/>
    </source>
</evidence>
<evidence type="ECO:0000313" key="7">
    <source>
        <dbReference type="EMBL" id="TMI98287.1"/>
    </source>
</evidence>
<keyword evidence="4" id="KW-0061">Asparagine biosynthesis</keyword>
<dbReference type="GO" id="GO:0005829">
    <property type="term" value="C:cytosol"/>
    <property type="evidence" value="ECO:0007669"/>
    <property type="project" value="TreeGrafter"/>
</dbReference>
<dbReference type="EMBL" id="VBAL01000176">
    <property type="protein sequence ID" value="TMI98287.1"/>
    <property type="molecule type" value="Genomic_DNA"/>
</dbReference>
<comment type="catalytic activity">
    <reaction evidence="5">
        <text>L-aspartate + L-glutamine + ATP + H2O = L-asparagine + L-glutamate + AMP + diphosphate + H(+)</text>
        <dbReference type="Rhea" id="RHEA:12228"/>
        <dbReference type="ChEBI" id="CHEBI:15377"/>
        <dbReference type="ChEBI" id="CHEBI:15378"/>
        <dbReference type="ChEBI" id="CHEBI:29985"/>
        <dbReference type="ChEBI" id="CHEBI:29991"/>
        <dbReference type="ChEBI" id="CHEBI:30616"/>
        <dbReference type="ChEBI" id="CHEBI:33019"/>
        <dbReference type="ChEBI" id="CHEBI:58048"/>
        <dbReference type="ChEBI" id="CHEBI:58359"/>
        <dbReference type="ChEBI" id="CHEBI:456215"/>
        <dbReference type="EC" id="6.3.5.4"/>
    </reaction>
</comment>
<name>A0A537KRB2_9BACT</name>
<dbReference type="Pfam" id="PF13522">
    <property type="entry name" value="GATase_6"/>
    <property type="match status" value="1"/>
</dbReference>
<dbReference type="CDD" id="cd00712">
    <property type="entry name" value="AsnB"/>
    <property type="match status" value="1"/>
</dbReference>
<dbReference type="SUPFAM" id="SSF56235">
    <property type="entry name" value="N-terminal nucleophile aminohydrolases (Ntn hydrolases)"/>
    <property type="match status" value="1"/>
</dbReference>
<dbReference type="EC" id="6.3.5.4" evidence="3"/>
<comment type="pathway">
    <text evidence="1">Amino-acid biosynthesis; L-asparagine biosynthesis; L-asparagine from L-aspartate (L-Gln route): step 1/1.</text>
</comment>
<dbReference type="InterPro" id="IPR029055">
    <property type="entry name" value="Ntn_hydrolases_N"/>
</dbReference>
<dbReference type="InterPro" id="IPR033738">
    <property type="entry name" value="AsnB_N"/>
</dbReference>
<dbReference type="GO" id="GO:0006529">
    <property type="term" value="P:asparagine biosynthetic process"/>
    <property type="evidence" value="ECO:0007669"/>
    <property type="project" value="UniProtKB-KW"/>
</dbReference>
<dbReference type="InterPro" id="IPR017932">
    <property type="entry name" value="GATase_2_dom"/>
</dbReference>
<dbReference type="InterPro" id="IPR051786">
    <property type="entry name" value="ASN_synthetase/amidase"/>
</dbReference>
<evidence type="ECO:0000313" key="8">
    <source>
        <dbReference type="Proteomes" id="UP000319353"/>
    </source>
</evidence>
<gene>
    <name evidence="7" type="ORF">E6H01_12535</name>
</gene>
<proteinExistence type="inferred from homology"/>
<sequence length="131" mass="14818">MAATLTHRGPDDSGTWVDATAGIALGFKRLAIIDLSPTGRQPMVSMDGRFVIVCNGEIYNYRELREELGCRGRRFRGHSDTEVILEACAEWGIEAALDRFVGMFAFAVWDRVERELTLCRDRLGKKPLYYT</sequence>
<feature type="domain" description="Glutamine amidotransferase type-2" evidence="6">
    <location>
        <begin position="1"/>
        <end position="131"/>
    </location>
</feature>
<evidence type="ECO:0000256" key="3">
    <source>
        <dbReference type="ARBA" id="ARBA00012737"/>
    </source>
</evidence>
<evidence type="ECO:0000256" key="5">
    <source>
        <dbReference type="ARBA" id="ARBA00048741"/>
    </source>
</evidence>
<dbReference type="AlphaFoldDB" id="A0A537KRB2"/>
<dbReference type="GO" id="GO:0004066">
    <property type="term" value="F:asparagine synthase (glutamine-hydrolyzing) activity"/>
    <property type="evidence" value="ECO:0007669"/>
    <property type="project" value="UniProtKB-EC"/>
</dbReference>
<dbReference type="PROSITE" id="PS51278">
    <property type="entry name" value="GATASE_TYPE_2"/>
    <property type="match status" value="1"/>
</dbReference>
<evidence type="ECO:0000256" key="4">
    <source>
        <dbReference type="ARBA" id="ARBA00022888"/>
    </source>
</evidence>